<dbReference type="OrthoDB" id="2548432at2759"/>
<evidence type="ECO:0000313" key="3">
    <source>
        <dbReference type="Proteomes" id="UP000242287"/>
    </source>
</evidence>
<feature type="transmembrane region" description="Helical" evidence="1">
    <location>
        <begin position="94"/>
        <end position="115"/>
    </location>
</feature>
<feature type="transmembrane region" description="Helical" evidence="1">
    <location>
        <begin position="61"/>
        <end position="82"/>
    </location>
</feature>
<keyword evidence="1" id="KW-1133">Transmembrane helix</keyword>
<organism evidence="2 3">
    <name type="scientific">Amanita thiersii Skay4041</name>
    <dbReference type="NCBI Taxonomy" id="703135"/>
    <lineage>
        <taxon>Eukaryota</taxon>
        <taxon>Fungi</taxon>
        <taxon>Dikarya</taxon>
        <taxon>Basidiomycota</taxon>
        <taxon>Agaricomycotina</taxon>
        <taxon>Agaricomycetes</taxon>
        <taxon>Agaricomycetidae</taxon>
        <taxon>Agaricales</taxon>
        <taxon>Pluteineae</taxon>
        <taxon>Amanitaceae</taxon>
        <taxon>Amanita</taxon>
    </lineage>
</organism>
<reference evidence="2 3" key="1">
    <citation type="submission" date="2014-02" db="EMBL/GenBank/DDBJ databases">
        <title>Transposable element dynamics among asymbiotic and ectomycorrhizal Amanita fungi.</title>
        <authorList>
            <consortium name="DOE Joint Genome Institute"/>
            <person name="Hess J."/>
            <person name="Skrede I."/>
            <person name="Wolfe B."/>
            <person name="LaButti K."/>
            <person name="Ohm R.A."/>
            <person name="Grigoriev I.V."/>
            <person name="Pringle A."/>
        </authorList>
    </citation>
    <scope>NUCLEOTIDE SEQUENCE [LARGE SCALE GENOMIC DNA]</scope>
    <source>
        <strain evidence="2 3">SKay4041</strain>
    </source>
</reference>
<dbReference type="EMBL" id="KZ302230">
    <property type="protein sequence ID" value="PFH46136.1"/>
    <property type="molecule type" value="Genomic_DNA"/>
</dbReference>
<gene>
    <name evidence="2" type="ORF">AMATHDRAFT_43779</name>
</gene>
<dbReference type="AlphaFoldDB" id="A0A2A9NEE5"/>
<keyword evidence="1" id="KW-0812">Transmembrane</keyword>
<keyword evidence="1" id="KW-0472">Membrane</keyword>
<protein>
    <submittedName>
        <fullName evidence="2">Uncharacterized protein</fullName>
    </submittedName>
</protein>
<evidence type="ECO:0000256" key="1">
    <source>
        <dbReference type="SAM" id="Phobius"/>
    </source>
</evidence>
<dbReference type="Proteomes" id="UP000242287">
    <property type="component" value="Unassembled WGS sequence"/>
</dbReference>
<sequence>MVSYPVMTLQTGRRNQTAFLKVEAQVIENTLDIRRVLQVPGPQAMTWVNFNKSYTSTIQGLFWIAVSNFVFLVLLAILNLIFMFHDPSFFHEMIMGFVNAYVSIVGVLIATVWAASGRWTEKHSRQPKETTGYRPSVLPIP</sequence>
<evidence type="ECO:0000313" key="2">
    <source>
        <dbReference type="EMBL" id="PFH46136.1"/>
    </source>
</evidence>
<name>A0A2A9NEE5_9AGAR</name>
<proteinExistence type="predicted"/>
<keyword evidence="3" id="KW-1185">Reference proteome</keyword>
<accession>A0A2A9NEE5</accession>